<dbReference type="GO" id="GO:0016491">
    <property type="term" value="F:oxidoreductase activity"/>
    <property type="evidence" value="ECO:0007669"/>
    <property type="project" value="UniProtKB-KW"/>
</dbReference>
<evidence type="ECO:0000259" key="3">
    <source>
        <dbReference type="Pfam" id="PF00248"/>
    </source>
</evidence>
<dbReference type="InterPro" id="IPR050791">
    <property type="entry name" value="Aldo-Keto_reductase"/>
</dbReference>
<dbReference type="EMBL" id="JAGSMN010000131">
    <property type="protein sequence ID" value="MBR7672747.1"/>
    <property type="molecule type" value="Genomic_DNA"/>
</dbReference>
<dbReference type="PANTHER" id="PTHR43625:SF40">
    <property type="entry name" value="ALDO-KETO REDUCTASE YAKC [NADP(+)]"/>
    <property type="match status" value="1"/>
</dbReference>
<organism evidence="4 5">
    <name type="scientific">Streptomyces daliensis</name>
    <dbReference type="NCBI Taxonomy" id="299421"/>
    <lineage>
        <taxon>Bacteria</taxon>
        <taxon>Bacillati</taxon>
        <taxon>Actinomycetota</taxon>
        <taxon>Actinomycetes</taxon>
        <taxon>Kitasatosporales</taxon>
        <taxon>Streptomycetaceae</taxon>
        <taxon>Streptomyces</taxon>
    </lineage>
</organism>
<feature type="domain" description="NADP-dependent oxidoreductase" evidence="3">
    <location>
        <begin position="16"/>
        <end position="306"/>
    </location>
</feature>
<evidence type="ECO:0000313" key="4">
    <source>
        <dbReference type="EMBL" id="MBR7672747.1"/>
    </source>
</evidence>
<dbReference type="GO" id="GO:0005737">
    <property type="term" value="C:cytoplasm"/>
    <property type="evidence" value="ECO:0007669"/>
    <property type="project" value="TreeGrafter"/>
</dbReference>
<evidence type="ECO:0000256" key="1">
    <source>
        <dbReference type="ARBA" id="ARBA00023002"/>
    </source>
</evidence>
<dbReference type="Gene3D" id="3.20.20.100">
    <property type="entry name" value="NADP-dependent oxidoreductase domain"/>
    <property type="match status" value="1"/>
</dbReference>
<keyword evidence="5" id="KW-1185">Reference proteome</keyword>
<evidence type="ECO:0000256" key="2">
    <source>
        <dbReference type="SAM" id="MobiDB-lite"/>
    </source>
</evidence>
<gene>
    <name evidence="4" type="ORF">KDA82_06875</name>
</gene>
<dbReference type="InterPro" id="IPR036812">
    <property type="entry name" value="NAD(P)_OxRdtase_dom_sf"/>
</dbReference>
<protein>
    <submittedName>
        <fullName evidence="4">Aldo/keto reductase</fullName>
    </submittedName>
</protein>
<dbReference type="SUPFAM" id="SSF51430">
    <property type="entry name" value="NAD(P)-linked oxidoreductase"/>
    <property type="match status" value="1"/>
</dbReference>
<reference evidence="4" key="1">
    <citation type="submission" date="2021-04" db="EMBL/GenBank/DDBJ databases">
        <title>Sequencing of actinobacteria type strains.</title>
        <authorList>
            <person name="Nguyen G.-S."/>
            <person name="Wentzel A."/>
        </authorList>
    </citation>
    <scope>NUCLEOTIDE SEQUENCE</scope>
    <source>
        <strain evidence="4">DSM 42095</strain>
    </source>
</reference>
<evidence type="ECO:0000313" key="5">
    <source>
        <dbReference type="Proteomes" id="UP000675554"/>
    </source>
</evidence>
<dbReference type="InterPro" id="IPR023210">
    <property type="entry name" value="NADP_OxRdtase_dom"/>
</dbReference>
<name>A0A8T4ISH4_9ACTN</name>
<sequence length="331" mass="35429">MEQRRLGTDGPEVSALGIGCLGMSGRYGAVDEAESLATLHAALDNGVTLLDTGDFYGVGSNEHLVGRALRSRRREQITVSVKFGVLCEPDGKWGRLDTRPEMVRNSLAYTLRRLGTDYVDIYRPARCDPDVPVEETVGAMSELVSEGYVRFVGLSEVDAETLRRAHATHPVSDLQTEYSILSRDIEDNGLLELCGQLGVGITAYGVLSRGLLSGRRPEDRDGDVRGAFPRFQGDNLEHNLALVRRLRAVAEAKGVTVPQLAVAWVLARGADIVPVVGARSRTQLAESLGAGGIGLTAEDLAAVERAVPAGSAAGDRYPRRPAPAPSADDKT</sequence>
<feature type="region of interest" description="Disordered" evidence="2">
    <location>
        <begin position="308"/>
        <end position="331"/>
    </location>
</feature>
<dbReference type="PANTHER" id="PTHR43625">
    <property type="entry name" value="AFLATOXIN B1 ALDEHYDE REDUCTASE"/>
    <property type="match status" value="1"/>
</dbReference>
<dbReference type="AlphaFoldDB" id="A0A8T4ISH4"/>
<dbReference type="Pfam" id="PF00248">
    <property type="entry name" value="Aldo_ket_red"/>
    <property type="match status" value="1"/>
</dbReference>
<keyword evidence="1" id="KW-0560">Oxidoreductase</keyword>
<accession>A0A8T4ISH4</accession>
<comment type="caution">
    <text evidence="4">The sequence shown here is derived from an EMBL/GenBank/DDBJ whole genome shotgun (WGS) entry which is preliminary data.</text>
</comment>
<dbReference type="Proteomes" id="UP000675554">
    <property type="component" value="Unassembled WGS sequence"/>
</dbReference>
<proteinExistence type="predicted"/>